<gene>
    <name evidence="1" type="ORF">PHLCEN_2v2957</name>
</gene>
<evidence type="ECO:0000313" key="1">
    <source>
        <dbReference type="EMBL" id="PSS29558.1"/>
    </source>
</evidence>
<comment type="caution">
    <text evidence="1">The sequence shown here is derived from an EMBL/GenBank/DDBJ whole genome shotgun (WGS) entry which is preliminary data.</text>
</comment>
<accession>A0A2R6RHT3</accession>
<feature type="non-terminal residue" evidence="1">
    <location>
        <position position="287"/>
    </location>
</feature>
<keyword evidence="2" id="KW-1185">Reference proteome</keyword>
<dbReference type="EMBL" id="MLYV02000259">
    <property type="protein sequence ID" value="PSS29558.1"/>
    <property type="molecule type" value="Genomic_DNA"/>
</dbReference>
<dbReference type="Proteomes" id="UP000186601">
    <property type="component" value="Unassembled WGS sequence"/>
</dbReference>
<proteinExistence type="predicted"/>
<organism evidence="1 2">
    <name type="scientific">Hermanssonia centrifuga</name>
    <dbReference type="NCBI Taxonomy" id="98765"/>
    <lineage>
        <taxon>Eukaryota</taxon>
        <taxon>Fungi</taxon>
        <taxon>Dikarya</taxon>
        <taxon>Basidiomycota</taxon>
        <taxon>Agaricomycotina</taxon>
        <taxon>Agaricomycetes</taxon>
        <taxon>Polyporales</taxon>
        <taxon>Meruliaceae</taxon>
        <taxon>Hermanssonia</taxon>
    </lineage>
</organism>
<name>A0A2R6RHT3_9APHY</name>
<evidence type="ECO:0000313" key="2">
    <source>
        <dbReference type="Proteomes" id="UP000186601"/>
    </source>
</evidence>
<dbReference type="AlphaFoldDB" id="A0A2R6RHT3"/>
<sequence length="287" mass="32697">MSALGTQATNLRTRALPTSQALYTPEAIRTYADNQDGSGPLGAALDIERFRQRLNVHADGNEQLNGQRILHSHFCLKPRDRLLAAHEGLRDVHDAVTGISRLADVLFVGFAVRPDWNSNHELSLEGIHIEQVFSRQLQQNPRYREALDKLERIVREDLAFPHIYGFPSRLDTVTNGSGYLVNKATHRILSTQRSLASTSAIKPEKLPWHPFHSWAPLKNDLHDHRCLLLVMKWRTQLLLVHSRIQSHREVLFYHLGPVLLPLATCYPPTPIVQTTLRRPYAQLDFGE</sequence>
<dbReference type="OrthoDB" id="2757503at2759"/>
<protein>
    <submittedName>
        <fullName evidence="1">Uncharacterized protein</fullName>
    </submittedName>
</protein>
<reference evidence="1 2" key="1">
    <citation type="submission" date="2018-02" db="EMBL/GenBank/DDBJ databases">
        <title>Genome sequence of the basidiomycete white-rot fungus Phlebia centrifuga.</title>
        <authorList>
            <person name="Granchi Z."/>
            <person name="Peng M."/>
            <person name="de Vries R.P."/>
            <person name="Hilden K."/>
            <person name="Makela M.R."/>
            <person name="Grigoriev I."/>
            <person name="Riley R."/>
        </authorList>
    </citation>
    <scope>NUCLEOTIDE SEQUENCE [LARGE SCALE GENOMIC DNA]</scope>
    <source>
        <strain evidence="1 2">FBCC195</strain>
    </source>
</reference>